<dbReference type="InterPro" id="IPR050744">
    <property type="entry name" value="AI-2_Isomerase_LsrG"/>
</dbReference>
<dbReference type="RefSeq" id="WP_214236445.1">
    <property type="nucleotide sequence ID" value="NZ_JABBFR010000004.1"/>
</dbReference>
<feature type="domain" description="ABM" evidence="1">
    <location>
        <begin position="6"/>
        <end position="96"/>
    </location>
</feature>
<organism evidence="2 3">
    <name type="scientific">Rosenbergiella gaditana</name>
    <dbReference type="NCBI Taxonomy" id="2726987"/>
    <lineage>
        <taxon>Bacteria</taxon>
        <taxon>Pseudomonadati</taxon>
        <taxon>Pseudomonadota</taxon>
        <taxon>Gammaproteobacteria</taxon>
        <taxon>Enterobacterales</taxon>
        <taxon>Erwiniaceae</taxon>
        <taxon>Rosenbergiella</taxon>
    </lineage>
</organism>
<dbReference type="Gene3D" id="3.30.70.100">
    <property type="match status" value="1"/>
</dbReference>
<proteinExistence type="predicted"/>
<protein>
    <submittedName>
        <fullName evidence="2">Antibiotic biosynthesis monooxygenase</fullName>
    </submittedName>
</protein>
<dbReference type="Proteomes" id="UP000790096">
    <property type="component" value="Unassembled WGS sequence"/>
</dbReference>
<keyword evidence="2" id="KW-0503">Monooxygenase</keyword>
<dbReference type="Pfam" id="PF03992">
    <property type="entry name" value="ABM"/>
    <property type="match status" value="1"/>
</dbReference>
<sequence>MMQPLINVIAYITAKPGNEGVVERALKAAEQAVQAEAGCQSYVLTQDTQQPRRYVMLECWSSQEALDTHMQQPAFKKLLAEIDGFAELEVVVTKTLGRL</sequence>
<evidence type="ECO:0000313" key="3">
    <source>
        <dbReference type="Proteomes" id="UP000790096"/>
    </source>
</evidence>
<dbReference type="PANTHER" id="PTHR33336:SF15">
    <property type="entry name" value="ABM DOMAIN-CONTAINING PROTEIN"/>
    <property type="match status" value="1"/>
</dbReference>
<evidence type="ECO:0000259" key="1">
    <source>
        <dbReference type="PROSITE" id="PS51725"/>
    </source>
</evidence>
<dbReference type="EMBL" id="JABBFR010000004">
    <property type="protein sequence ID" value="MBT0723735.1"/>
    <property type="molecule type" value="Genomic_DNA"/>
</dbReference>
<evidence type="ECO:0000313" key="2">
    <source>
        <dbReference type="EMBL" id="MBT0723735.1"/>
    </source>
</evidence>
<comment type="caution">
    <text evidence="2">The sequence shown here is derived from an EMBL/GenBank/DDBJ whole genome shotgun (WGS) entry which is preliminary data.</text>
</comment>
<keyword evidence="3" id="KW-1185">Reference proteome</keyword>
<dbReference type="InterPro" id="IPR007138">
    <property type="entry name" value="ABM_dom"/>
</dbReference>
<reference evidence="2 3" key="1">
    <citation type="submission" date="2020-04" db="EMBL/GenBank/DDBJ databases">
        <title>Genome sequencing of Rosenbergiella species.</title>
        <authorList>
            <person name="Alvarez-Perez S."/>
            <person name="Lievens B."/>
        </authorList>
    </citation>
    <scope>NUCLEOTIDE SEQUENCE [LARGE SCALE GENOMIC DNA]</scope>
    <source>
        <strain evidence="2 3">S61</strain>
    </source>
</reference>
<accession>A0ABS5SWU3</accession>
<dbReference type="SUPFAM" id="SSF54909">
    <property type="entry name" value="Dimeric alpha+beta barrel"/>
    <property type="match status" value="1"/>
</dbReference>
<gene>
    <name evidence="2" type="ORF">HH682_04620</name>
</gene>
<name>A0ABS5SWU3_9GAMM</name>
<dbReference type="PROSITE" id="PS51725">
    <property type="entry name" value="ABM"/>
    <property type="match status" value="1"/>
</dbReference>
<dbReference type="PANTHER" id="PTHR33336">
    <property type="entry name" value="QUINOL MONOOXYGENASE YGIN-RELATED"/>
    <property type="match status" value="1"/>
</dbReference>
<keyword evidence="2" id="KW-0560">Oxidoreductase</keyword>
<dbReference type="GO" id="GO:0004497">
    <property type="term" value="F:monooxygenase activity"/>
    <property type="evidence" value="ECO:0007669"/>
    <property type="project" value="UniProtKB-KW"/>
</dbReference>
<dbReference type="InterPro" id="IPR011008">
    <property type="entry name" value="Dimeric_a/b-barrel"/>
</dbReference>